<keyword evidence="2" id="KW-1185">Reference proteome</keyword>
<protein>
    <submittedName>
        <fullName evidence="1">Hypothetical_protein</fullName>
    </submittedName>
</protein>
<comment type="caution">
    <text evidence="1">The sequence shown here is derived from an EMBL/GenBank/DDBJ whole genome shotgun (WGS) entry which is preliminary data.</text>
</comment>
<evidence type="ECO:0000313" key="1">
    <source>
        <dbReference type="EMBL" id="CAL5989244.1"/>
    </source>
</evidence>
<accession>A0ABP1HGT8</accession>
<name>A0ABP1HGT8_9EUKA</name>
<dbReference type="Proteomes" id="UP001642409">
    <property type="component" value="Unassembled WGS sequence"/>
</dbReference>
<organism evidence="1 2">
    <name type="scientific">Hexamita inflata</name>
    <dbReference type="NCBI Taxonomy" id="28002"/>
    <lineage>
        <taxon>Eukaryota</taxon>
        <taxon>Metamonada</taxon>
        <taxon>Diplomonadida</taxon>
        <taxon>Hexamitidae</taxon>
        <taxon>Hexamitinae</taxon>
        <taxon>Hexamita</taxon>
    </lineage>
</organism>
<proteinExistence type="predicted"/>
<gene>
    <name evidence="1" type="ORF">HINF_LOCUS10769</name>
</gene>
<reference evidence="1 2" key="1">
    <citation type="submission" date="2024-07" db="EMBL/GenBank/DDBJ databases">
        <authorList>
            <person name="Akdeniz Z."/>
        </authorList>
    </citation>
    <scope>NUCLEOTIDE SEQUENCE [LARGE SCALE GENOMIC DNA]</scope>
</reference>
<sequence>MLFFDTELLQAGELSSQIYIRTEFQNKLMEIVSKIYTSTYGCSSEYTQFKLFSSSFQGVIAFDLLLELVNHRSILLIAVPDFHDGQIYQSAFISICRTLEQRKIQEQSVPLKFISC</sequence>
<evidence type="ECO:0000313" key="2">
    <source>
        <dbReference type="Proteomes" id="UP001642409"/>
    </source>
</evidence>
<dbReference type="EMBL" id="CAXDID020000023">
    <property type="protein sequence ID" value="CAL5989244.1"/>
    <property type="molecule type" value="Genomic_DNA"/>
</dbReference>